<dbReference type="SUPFAM" id="SSF53448">
    <property type="entry name" value="Nucleotide-diphospho-sugar transferases"/>
    <property type="match status" value="1"/>
</dbReference>
<accession>A0ABV8UFR2</accession>
<keyword evidence="1" id="KW-0472">Membrane</keyword>
<gene>
    <name evidence="3" type="ORF">ACFO5Q_17025</name>
</gene>
<feature type="transmembrane region" description="Helical" evidence="1">
    <location>
        <begin position="279"/>
        <end position="302"/>
    </location>
</feature>
<dbReference type="PANTHER" id="PTHR48090">
    <property type="entry name" value="UNDECAPRENYL-PHOSPHATE 4-DEOXY-4-FORMAMIDO-L-ARABINOSE TRANSFERASE-RELATED"/>
    <property type="match status" value="1"/>
</dbReference>
<name>A0ABV8UFR2_9PROT</name>
<dbReference type="CDD" id="cd04179">
    <property type="entry name" value="DPM_DPG-synthase_like"/>
    <property type="match status" value="1"/>
</dbReference>
<sequence>MDSQTVAIVIPCYNVKRHILEVIDSIGPACQQIFVVDDACPEQSGAFVEANCTDPRVTVLKHAMNQGVGGAVVTGYKAALEAGADIVVKMDGDGQMDPDELPGLIRPLEDGTADYTKGNRFHSFYSVRQMPKVRLFGNAVLSFMTKLSSGYWNLFDPTNGYTAIHREVLSRIELHKLGKRYFFETDMLIMLGDHRAVVTDVPMEAVYGDEESGLKISRIAGPFLWGNIRGTIRRMVYSYFFRDFNLASLNLVFGLLLMAFGGVFGLVKWQQSIAEGVAATSGTVMVAVLPIILGFQLVLFFLSYDVSNTPRQPLQSLSARRRKRPDQA</sequence>
<dbReference type="PANTHER" id="PTHR48090:SF7">
    <property type="entry name" value="RFBJ PROTEIN"/>
    <property type="match status" value="1"/>
</dbReference>
<keyword evidence="1" id="KW-0812">Transmembrane</keyword>
<evidence type="ECO:0000313" key="3">
    <source>
        <dbReference type="EMBL" id="MFC4349557.1"/>
    </source>
</evidence>
<feature type="domain" description="Glycosyltransferase 2-like" evidence="2">
    <location>
        <begin position="8"/>
        <end position="171"/>
    </location>
</feature>
<reference evidence="4" key="1">
    <citation type="journal article" date="2019" name="Int. J. Syst. Evol. Microbiol.">
        <title>The Global Catalogue of Microorganisms (GCM) 10K type strain sequencing project: providing services to taxonomists for standard genome sequencing and annotation.</title>
        <authorList>
            <consortium name="The Broad Institute Genomics Platform"/>
            <consortium name="The Broad Institute Genome Sequencing Center for Infectious Disease"/>
            <person name="Wu L."/>
            <person name="Ma J."/>
        </authorList>
    </citation>
    <scope>NUCLEOTIDE SEQUENCE [LARGE SCALE GENOMIC DNA]</scope>
    <source>
        <strain evidence="4">CGMCC 1.15304</strain>
    </source>
</reference>
<dbReference type="InterPro" id="IPR029044">
    <property type="entry name" value="Nucleotide-diphossugar_trans"/>
</dbReference>
<evidence type="ECO:0000313" key="4">
    <source>
        <dbReference type="Proteomes" id="UP001595776"/>
    </source>
</evidence>
<dbReference type="InterPro" id="IPR050256">
    <property type="entry name" value="Glycosyltransferase_2"/>
</dbReference>
<evidence type="ECO:0000256" key="1">
    <source>
        <dbReference type="SAM" id="Phobius"/>
    </source>
</evidence>
<comment type="caution">
    <text evidence="3">The sequence shown here is derived from an EMBL/GenBank/DDBJ whole genome shotgun (WGS) entry which is preliminary data.</text>
</comment>
<dbReference type="Gene3D" id="3.90.550.10">
    <property type="entry name" value="Spore Coat Polysaccharide Biosynthesis Protein SpsA, Chain A"/>
    <property type="match status" value="1"/>
</dbReference>
<protein>
    <submittedName>
        <fullName evidence="3">Glycosyltransferase family 2 protein</fullName>
    </submittedName>
</protein>
<feature type="transmembrane region" description="Helical" evidence="1">
    <location>
        <begin position="244"/>
        <end position="267"/>
    </location>
</feature>
<keyword evidence="1" id="KW-1133">Transmembrane helix</keyword>
<dbReference type="InterPro" id="IPR001173">
    <property type="entry name" value="Glyco_trans_2-like"/>
</dbReference>
<proteinExistence type="predicted"/>
<organism evidence="3 4">
    <name type="scientific">Kordiimonas lipolytica</name>
    <dbReference type="NCBI Taxonomy" id="1662421"/>
    <lineage>
        <taxon>Bacteria</taxon>
        <taxon>Pseudomonadati</taxon>
        <taxon>Pseudomonadota</taxon>
        <taxon>Alphaproteobacteria</taxon>
        <taxon>Kordiimonadales</taxon>
        <taxon>Kordiimonadaceae</taxon>
        <taxon>Kordiimonas</taxon>
    </lineage>
</organism>
<dbReference type="EMBL" id="JBHSCR010000032">
    <property type="protein sequence ID" value="MFC4349557.1"/>
    <property type="molecule type" value="Genomic_DNA"/>
</dbReference>
<dbReference type="Pfam" id="PF00535">
    <property type="entry name" value="Glycos_transf_2"/>
    <property type="match status" value="1"/>
</dbReference>
<keyword evidence="4" id="KW-1185">Reference proteome</keyword>
<dbReference type="Proteomes" id="UP001595776">
    <property type="component" value="Unassembled WGS sequence"/>
</dbReference>
<dbReference type="RefSeq" id="WP_068148668.1">
    <property type="nucleotide sequence ID" value="NZ_JBHSCR010000032.1"/>
</dbReference>
<evidence type="ECO:0000259" key="2">
    <source>
        <dbReference type="Pfam" id="PF00535"/>
    </source>
</evidence>